<dbReference type="Gene3D" id="6.10.280.50">
    <property type="match status" value="1"/>
</dbReference>
<dbReference type="RefSeq" id="WP_127708699.1">
    <property type="nucleotide sequence ID" value="NZ_SACO01000005.1"/>
</dbReference>
<evidence type="ECO:0000313" key="2">
    <source>
        <dbReference type="Proteomes" id="UP000282837"/>
    </source>
</evidence>
<proteinExistence type="predicted"/>
<protein>
    <submittedName>
        <fullName evidence="1">DUF465 domain-containing protein</fullName>
    </submittedName>
</protein>
<dbReference type="OrthoDB" id="7392037at2"/>
<dbReference type="Pfam" id="PF04325">
    <property type="entry name" value="DUF465"/>
    <property type="match status" value="1"/>
</dbReference>
<name>A0A3S2V7B8_9SPHN</name>
<keyword evidence="2" id="KW-1185">Reference proteome</keyword>
<comment type="caution">
    <text evidence="1">The sequence shown here is derived from an EMBL/GenBank/DDBJ whole genome shotgun (WGS) entry which is preliminary data.</text>
</comment>
<sequence>MESSHLNALQTKHAGLERRIAEEMKSPHPDLAMIASLKRHKLRLRDQLAHH</sequence>
<dbReference type="AlphaFoldDB" id="A0A3S2V7B8"/>
<reference evidence="1 2" key="1">
    <citation type="submission" date="2019-01" db="EMBL/GenBank/DDBJ databases">
        <authorList>
            <person name="Chen W.-M."/>
        </authorList>
    </citation>
    <scope>NUCLEOTIDE SEQUENCE [LARGE SCALE GENOMIC DNA]</scope>
    <source>
        <strain evidence="1 2">FSY-9</strain>
    </source>
</reference>
<accession>A0A3S2V7B8</accession>
<dbReference type="Proteomes" id="UP000282837">
    <property type="component" value="Unassembled WGS sequence"/>
</dbReference>
<dbReference type="EMBL" id="SACO01000005">
    <property type="protein sequence ID" value="RVU05472.1"/>
    <property type="molecule type" value="Genomic_DNA"/>
</dbReference>
<dbReference type="InterPro" id="IPR038444">
    <property type="entry name" value="DUF465_sf"/>
</dbReference>
<gene>
    <name evidence="1" type="ORF">EOE18_09245</name>
</gene>
<organism evidence="1 2">
    <name type="scientific">Novosphingobium umbonatum</name>
    <dbReference type="NCBI Taxonomy" id="1908524"/>
    <lineage>
        <taxon>Bacteria</taxon>
        <taxon>Pseudomonadati</taxon>
        <taxon>Pseudomonadota</taxon>
        <taxon>Alphaproteobacteria</taxon>
        <taxon>Sphingomonadales</taxon>
        <taxon>Sphingomonadaceae</taxon>
        <taxon>Novosphingobium</taxon>
    </lineage>
</organism>
<dbReference type="InterPro" id="IPR007420">
    <property type="entry name" value="DUF465"/>
</dbReference>
<evidence type="ECO:0000313" key="1">
    <source>
        <dbReference type="EMBL" id="RVU05472.1"/>
    </source>
</evidence>